<gene>
    <name evidence="3" type="ORF">JN00_0558</name>
</gene>
<feature type="chain" id="PRO_5018153038" evidence="2">
    <location>
        <begin position="24"/>
        <end position="910"/>
    </location>
</feature>
<feature type="coiled-coil region" evidence="1">
    <location>
        <begin position="58"/>
        <end position="112"/>
    </location>
</feature>
<accession>A0A3M0A3X6</accession>
<reference evidence="3 4" key="1">
    <citation type="submission" date="2018-10" db="EMBL/GenBank/DDBJ databases">
        <title>Genomic Encyclopedia of Archaeal and Bacterial Type Strains, Phase II (KMG-II): from individual species to whole genera.</title>
        <authorList>
            <person name="Goeker M."/>
        </authorList>
    </citation>
    <scope>NUCLEOTIDE SEQUENCE [LARGE SCALE GENOMIC DNA]</scope>
    <source>
        <strain evidence="3 4">ATCC 29870</strain>
    </source>
</reference>
<dbReference type="RefSeq" id="WP_121940998.1">
    <property type="nucleotide sequence ID" value="NZ_CP137846.1"/>
</dbReference>
<dbReference type="Proteomes" id="UP000267246">
    <property type="component" value="Unassembled WGS sequence"/>
</dbReference>
<proteinExistence type="predicted"/>
<keyword evidence="2" id="KW-0732">Signal</keyword>
<dbReference type="EMBL" id="REFI01000011">
    <property type="protein sequence ID" value="RMA77448.1"/>
    <property type="molecule type" value="Genomic_DNA"/>
</dbReference>
<dbReference type="PANTHER" id="PTHR33361">
    <property type="entry name" value="GLR0591 PROTEIN"/>
    <property type="match status" value="1"/>
</dbReference>
<dbReference type="OrthoDB" id="9769898at2"/>
<dbReference type="Pfam" id="PF05960">
    <property type="entry name" value="DUF885"/>
    <property type="match status" value="2"/>
</dbReference>
<name>A0A3M0A3X6_9BACT</name>
<protein>
    <submittedName>
        <fullName evidence="3">Uncharacterized protein DUF885</fullName>
    </submittedName>
</protein>
<evidence type="ECO:0000313" key="4">
    <source>
        <dbReference type="Proteomes" id="UP000267246"/>
    </source>
</evidence>
<evidence type="ECO:0000313" key="3">
    <source>
        <dbReference type="EMBL" id="RMA77448.1"/>
    </source>
</evidence>
<evidence type="ECO:0000256" key="1">
    <source>
        <dbReference type="SAM" id="Coils"/>
    </source>
</evidence>
<dbReference type="PROSITE" id="PS51257">
    <property type="entry name" value="PROKAR_LIPOPROTEIN"/>
    <property type="match status" value="1"/>
</dbReference>
<dbReference type="AlphaFoldDB" id="A0A3M0A3X6"/>
<feature type="signal peptide" evidence="2">
    <location>
        <begin position="1"/>
        <end position="23"/>
    </location>
</feature>
<evidence type="ECO:0000256" key="2">
    <source>
        <dbReference type="SAM" id="SignalP"/>
    </source>
</evidence>
<dbReference type="InterPro" id="IPR010281">
    <property type="entry name" value="DUF885"/>
</dbReference>
<sequence length="910" mass="102098">MKKSKIWLSLLPTSLLLSTPLMAISCNCEGKKPPTPSPEDKKNFDNLVTGTLKDRADLVTSLATIKDLEAKIAAHQDEEANKAKLEEEKKKKEELEKKIADAETQFSDAKYTNLIADYILATRDGLAKKVEEKKFTDLYWPSKETSTAYAEILDGVIKELSVFGKAKINSDLLAWINGLSYNWEIEKGNHLNGLAYLFASFEWGPSNTYAGNSFYGNIVLTKAASDNAGITMIDPEDAKVQEAKAKGWLARMKEAIDQNLVVSKIHIKNNMKVVLQELYGKKLLEFAEDSGKTEISVKDLIGLTTKPETEWTAVDWINKFYTEYATTYYNASTFGKGEDLAELKLFKTNSISEKENTIVVTKKDKTQVSIYGLGLTQKDLEQKNAGIAYIPGKSGGITGKQIYNQLLKMVTTSDLTPKEVFDKGHNSTTKAKDNMIKVAEEAAKLIVGETGEWKETIKYDDDGVGANPKNDIEVIIRKADGKIDYDAFVKWLNAEDFFFGREEASYYSSEIKDELKTSEKLKFGRTELTKYGYDILLEASMKDKAYGSITNEQFWFGAMEAFKAYKQFKDSTQSFGKKFFGKEIVDFEIDTYKYTERDFQGVGAYNFSSKKFQFNVDPYYSLPKWSVTSFANHESMMGHHNQLAYASQHLAQVNGKSLGASTFDYTAYTEGWALFMEWFGIEAGYYGTPNYESTDVYAAPKDFSLSKGGITNFFTTTDESKITAEMIDQIKKLHGGVYWTKVNSKSKYTEEKKQALAAVKLTNLLQYFGALNEAQLRNMRLAVDTAIHGEGAGNTELSVGASIKDVRQYMTKNSALGIGDITSESKRYFNCAGQATSYNSGKEVMLDLYQQVYTKLGLTREQFINAKTTGTSGSEVEHARIHEFFDYLLRNSALPMQTLVTVIKAAYDIK</sequence>
<keyword evidence="4" id="KW-1185">Reference proteome</keyword>
<organism evidence="3 4">
    <name type="scientific">Metamycoplasma subdolum</name>
    <dbReference type="NCBI Taxonomy" id="92407"/>
    <lineage>
        <taxon>Bacteria</taxon>
        <taxon>Bacillati</taxon>
        <taxon>Mycoplasmatota</taxon>
        <taxon>Mycoplasmoidales</taxon>
        <taxon>Metamycoplasmataceae</taxon>
        <taxon>Metamycoplasma</taxon>
    </lineage>
</organism>
<keyword evidence="1" id="KW-0175">Coiled coil</keyword>
<dbReference type="PANTHER" id="PTHR33361:SF2">
    <property type="entry name" value="DUF885 DOMAIN-CONTAINING PROTEIN"/>
    <property type="match status" value="1"/>
</dbReference>
<comment type="caution">
    <text evidence="3">The sequence shown here is derived from an EMBL/GenBank/DDBJ whole genome shotgun (WGS) entry which is preliminary data.</text>
</comment>